<dbReference type="EMBL" id="CP119312">
    <property type="protein sequence ID" value="WEK03305.1"/>
    <property type="molecule type" value="Genomic_DNA"/>
</dbReference>
<dbReference type="AlphaFoldDB" id="A0AAJ6AY88"/>
<gene>
    <name evidence="1" type="ORF">P0Y65_14020</name>
</gene>
<evidence type="ECO:0000313" key="2">
    <source>
        <dbReference type="Proteomes" id="UP001217476"/>
    </source>
</evidence>
<dbReference type="Proteomes" id="UP001217476">
    <property type="component" value="Chromosome"/>
</dbReference>
<evidence type="ECO:0000313" key="1">
    <source>
        <dbReference type="EMBL" id="WEK03305.1"/>
    </source>
</evidence>
<accession>A0AAJ6AY88</accession>
<reference evidence="1" key="1">
    <citation type="submission" date="2023-03" db="EMBL/GenBank/DDBJ databases">
        <title>Andean soil-derived lignocellulolytic bacterial consortium as a source of novel taxa and putative plastic-active enzymes.</title>
        <authorList>
            <person name="Diaz-Garcia L."/>
            <person name="Chuvochina M."/>
            <person name="Feuerriegel G."/>
            <person name="Bunk B."/>
            <person name="Sproer C."/>
            <person name="Streit W.R."/>
            <person name="Rodriguez L.M."/>
            <person name="Overmann J."/>
            <person name="Jimenez D.J."/>
        </authorList>
    </citation>
    <scope>NUCLEOTIDE SEQUENCE</scope>
    <source>
        <strain evidence="1">MAG 4196</strain>
    </source>
</reference>
<sequence length="80" mass="8718">MLFDSLQDRMGGDDKITPMGIAHNSLFTAKEKLELLNQLKADATAAGEEGREIGFEAEEIDNAIAEVHRACRMASVPKPC</sequence>
<protein>
    <submittedName>
        <fullName evidence="1">Uncharacterized protein</fullName>
    </submittedName>
</protein>
<organism evidence="1 2">
    <name type="scientific">Candidatus Devosia phytovorans</name>
    <dbReference type="NCBI Taxonomy" id="3121372"/>
    <lineage>
        <taxon>Bacteria</taxon>
        <taxon>Pseudomonadati</taxon>
        <taxon>Pseudomonadota</taxon>
        <taxon>Alphaproteobacteria</taxon>
        <taxon>Hyphomicrobiales</taxon>
        <taxon>Devosiaceae</taxon>
        <taxon>Devosia</taxon>
    </lineage>
</organism>
<name>A0AAJ6AY88_9HYPH</name>
<proteinExistence type="predicted"/>